<protein>
    <submittedName>
        <fullName evidence="2">GNAT family N-acetyltransferase</fullName>
    </submittedName>
</protein>
<organism evidence="2 3">
    <name type="scientific">Adhaeribacter swui</name>
    <dbReference type="NCBI Taxonomy" id="2086471"/>
    <lineage>
        <taxon>Bacteria</taxon>
        <taxon>Pseudomonadati</taxon>
        <taxon>Bacteroidota</taxon>
        <taxon>Cytophagia</taxon>
        <taxon>Cytophagales</taxon>
        <taxon>Hymenobacteraceae</taxon>
        <taxon>Adhaeribacter</taxon>
    </lineage>
</organism>
<dbReference type="KEGG" id="aswu:HUW51_00440"/>
<keyword evidence="3" id="KW-1185">Reference proteome</keyword>
<sequence>MMETKNTINTIQIAKASHRAAIIDFLESLHLPTVDLPLSLDNFIIVPDKETILGSCGLELYGSIALLRSLGVATHLQGQGLGNLLYRASLDLAQEKGVAEIYLITSTAADFFLKQGFRKVERAQVPTAIQQTAQFTSVCPSSATIMHKELT</sequence>
<keyword evidence="2" id="KW-0808">Transferase</keyword>
<geneLocation type="plasmid" evidence="2 3">
    <name>unnamed1</name>
</geneLocation>
<dbReference type="Proteomes" id="UP000515237">
    <property type="component" value="Plasmid unnamed1"/>
</dbReference>
<dbReference type="InterPro" id="IPR000182">
    <property type="entry name" value="GNAT_dom"/>
</dbReference>
<dbReference type="AlphaFoldDB" id="A0A7G7G273"/>
<dbReference type="Gene3D" id="3.40.630.30">
    <property type="match status" value="1"/>
</dbReference>
<dbReference type="EMBL" id="CP055154">
    <property type="protein sequence ID" value="QNF31257.1"/>
    <property type="molecule type" value="Genomic_DNA"/>
</dbReference>
<dbReference type="InterPro" id="IPR016181">
    <property type="entry name" value="Acyl_CoA_acyltransferase"/>
</dbReference>
<evidence type="ECO:0000313" key="3">
    <source>
        <dbReference type="Proteomes" id="UP000515237"/>
    </source>
</evidence>
<feature type="domain" description="N-acetyltransferase" evidence="1">
    <location>
        <begin position="1"/>
        <end position="151"/>
    </location>
</feature>
<keyword evidence="2" id="KW-0614">Plasmid</keyword>
<evidence type="ECO:0000313" key="2">
    <source>
        <dbReference type="EMBL" id="QNF31257.1"/>
    </source>
</evidence>
<dbReference type="Pfam" id="PF13508">
    <property type="entry name" value="Acetyltransf_7"/>
    <property type="match status" value="1"/>
</dbReference>
<dbReference type="NCBIfam" id="NF040501">
    <property type="entry name" value="resist_ArsN2"/>
    <property type="match status" value="1"/>
</dbReference>
<dbReference type="CDD" id="cd04301">
    <property type="entry name" value="NAT_SF"/>
    <property type="match status" value="1"/>
</dbReference>
<accession>A0A7G7G273</accession>
<reference evidence="2 3" key="1">
    <citation type="journal article" date="2018" name="Int. J. Syst. Evol. Microbiol.">
        <title>Adhaeribacter swui sp. nov., isolated from wet mud.</title>
        <authorList>
            <person name="Kim D.U."/>
            <person name="Kim K.W."/>
            <person name="Kang M.S."/>
            <person name="Kim J.Y."/>
            <person name="Jang J.H."/>
            <person name="Kim M.K."/>
        </authorList>
    </citation>
    <scope>NUCLEOTIDE SEQUENCE [LARGE SCALE GENOMIC DNA]</scope>
    <source>
        <strain evidence="2 3">KCTC 52873</strain>
        <plasmid evidence="2">unnamed1</plasmid>
    </source>
</reference>
<name>A0A7G7G273_9BACT</name>
<gene>
    <name evidence="2" type="ORF">HUW51_00440</name>
</gene>
<dbReference type="PROSITE" id="PS51186">
    <property type="entry name" value="GNAT"/>
    <property type="match status" value="1"/>
</dbReference>
<dbReference type="GO" id="GO:0016747">
    <property type="term" value="F:acyltransferase activity, transferring groups other than amino-acyl groups"/>
    <property type="evidence" value="ECO:0007669"/>
    <property type="project" value="InterPro"/>
</dbReference>
<dbReference type="SUPFAM" id="SSF55729">
    <property type="entry name" value="Acyl-CoA N-acyltransferases (Nat)"/>
    <property type="match status" value="1"/>
</dbReference>
<evidence type="ECO:0000259" key="1">
    <source>
        <dbReference type="PROSITE" id="PS51186"/>
    </source>
</evidence>
<dbReference type="RefSeq" id="WP_185269815.1">
    <property type="nucleotide sequence ID" value="NZ_CP055154.1"/>
</dbReference>
<proteinExistence type="predicted"/>